<dbReference type="AlphaFoldDB" id="A6GC67"/>
<evidence type="ECO:0000259" key="6">
    <source>
        <dbReference type="Pfam" id="PF00108"/>
    </source>
</evidence>
<dbReference type="PIRSF" id="PIRSF000429">
    <property type="entry name" value="Ac-CoA_Ac_transf"/>
    <property type="match status" value="1"/>
</dbReference>
<evidence type="ECO:0000256" key="3">
    <source>
        <dbReference type="ARBA" id="ARBA00023315"/>
    </source>
</evidence>
<evidence type="ECO:0000313" key="9">
    <source>
        <dbReference type="Proteomes" id="UP000005801"/>
    </source>
</evidence>
<comment type="caution">
    <text evidence="8">The sequence shown here is derived from an EMBL/GenBank/DDBJ whole genome shotgun (WGS) entry which is preliminary data.</text>
</comment>
<protein>
    <submittedName>
        <fullName evidence="8">Acetyl-CoA acetyltransferase</fullName>
    </submittedName>
</protein>
<evidence type="ECO:0000256" key="2">
    <source>
        <dbReference type="ARBA" id="ARBA00022679"/>
    </source>
</evidence>
<keyword evidence="3 5" id="KW-0012">Acyltransferase</keyword>
<dbReference type="InterPro" id="IPR020616">
    <property type="entry name" value="Thiolase_N"/>
</dbReference>
<sequence length="401" mass="42040">MSEAMIFDAVRTPRGKGKASGSLYTVRPVDLLATTLRALRDRNALDTSHVDDVIAGCVTQTSEQGACIARFAALTAGYAQETSGVTLNRFCASGLEACNQAAARVAAGFEDLVIGAGVESMSRVPMGSDGGAIWDPQTQWEVGSVPQGISADLLATTRGFGREDVDAFAVDSQRKCAAAMERDAFAKSVVPVVDRNGLPVLERDEYPRPGTDMAGLAKLEPAFEMIGKQFGLDHLTKPVYPGVERIDHVHHAGNSSGIVDGAAAILFGSKAKGEALGLKARAKIRAVATIGSEPMIMLDGPIPVTRKILERAGMEIGDIDLFEVNEAFAAVPMAYMQEFDIDPAKVNVNGGAIALGHPLGATGCMLLGTLLDALEEQDKNVGLVTLCIGGGMGVATIIERV</sequence>
<dbReference type="PANTHER" id="PTHR43365">
    <property type="entry name" value="BLR7806 PROTEIN"/>
    <property type="match status" value="1"/>
</dbReference>
<dbReference type="InterPro" id="IPR002155">
    <property type="entry name" value="Thiolase"/>
</dbReference>
<dbReference type="Gene3D" id="3.40.47.10">
    <property type="match status" value="2"/>
</dbReference>
<keyword evidence="2 5" id="KW-0808">Transferase</keyword>
<accession>A6GC67</accession>
<organism evidence="8 9">
    <name type="scientific">Plesiocystis pacifica SIR-1</name>
    <dbReference type="NCBI Taxonomy" id="391625"/>
    <lineage>
        <taxon>Bacteria</taxon>
        <taxon>Pseudomonadati</taxon>
        <taxon>Myxococcota</taxon>
        <taxon>Polyangia</taxon>
        <taxon>Nannocystales</taxon>
        <taxon>Nannocystaceae</taxon>
        <taxon>Plesiocystis</taxon>
    </lineage>
</organism>
<evidence type="ECO:0000256" key="4">
    <source>
        <dbReference type="PIRSR" id="PIRSR000429-1"/>
    </source>
</evidence>
<dbReference type="InterPro" id="IPR020610">
    <property type="entry name" value="Thiolase_AS"/>
</dbReference>
<feature type="active site" description="Proton acceptor" evidence="4">
    <location>
        <position position="357"/>
    </location>
</feature>
<keyword evidence="9" id="KW-1185">Reference proteome</keyword>
<dbReference type="Pfam" id="PF02803">
    <property type="entry name" value="Thiolase_C"/>
    <property type="match status" value="1"/>
</dbReference>
<dbReference type="CDD" id="cd00751">
    <property type="entry name" value="thiolase"/>
    <property type="match status" value="1"/>
</dbReference>
<dbReference type="PANTHER" id="PTHR43365:SF1">
    <property type="entry name" value="ACETYL-COA C-ACYLTRANSFERASE"/>
    <property type="match status" value="1"/>
</dbReference>
<dbReference type="STRING" id="391625.PPSIR1_23214"/>
<dbReference type="InterPro" id="IPR020617">
    <property type="entry name" value="Thiolase_C"/>
</dbReference>
<feature type="domain" description="Thiolase C-terminal" evidence="7">
    <location>
        <begin position="279"/>
        <end position="400"/>
    </location>
</feature>
<evidence type="ECO:0000256" key="1">
    <source>
        <dbReference type="ARBA" id="ARBA00010982"/>
    </source>
</evidence>
<dbReference type="Proteomes" id="UP000005801">
    <property type="component" value="Unassembled WGS sequence"/>
</dbReference>
<dbReference type="OrthoDB" id="4565318at2"/>
<feature type="active site" description="Proton acceptor" evidence="4">
    <location>
        <position position="387"/>
    </location>
</feature>
<dbReference type="eggNOG" id="COG0183">
    <property type="taxonomic scope" value="Bacteria"/>
</dbReference>
<evidence type="ECO:0000259" key="7">
    <source>
        <dbReference type="Pfam" id="PF02803"/>
    </source>
</evidence>
<dbReference type="EMBL" id="ABCS01000063">
    <property type="protein sequence ID" value="EDM76516.1"/>
    <property type="molecule type" value="Genomic_DNA"/>
</dbReference>
<dbReference type="NCBIfam" id="NF006090">
    <property type="entry name" value="PRK08242.1"/>
    <property type="match status" value="1"/>
</dbReference>
<name>A6GC67_9BACT</name>
<dbReference type="InterPro" id="IPR020613">
    <property type="entry name" value="Thiolase_CS"/>
</dbReference>
<gene>
    <name evidence="8" type="ORF">PPSIR1_23214</name>
</gene>
<dbReference type="PROSITE" id="PS00737">
    <property type="entry name" value="THIOLASE_2"/>
    <property type="match status" value="1"/>
</dbReference>
<proteinExistence type="inferred from homology"/>
<dbReference type="PROSITE" id="PS00099">
    <property type="entry name" value="THIOLASE_3"/>
    <property type="match status" value="1"/>
</dbReference>
<dbReference type="Pfam" id="PF00108">
    <property type="entry name" value="Thiolase_N"/>
    <property type="match status" value="1"/>
</dbReference>
<feature type="active site" description="Acyl-thioester intermediate" evidence="4">
    <location>
        <position position="91"/>
    </location>
</feature>
<dbReference type="InterPro" id="IPR016039">
    <property type="entry name" value="Thiolase-like"/>
</dbReference>
<reference evidence="8 9" key="1">
    <citation type="submission" date="2007-06" db="EMBL/GenBank/DDBJ databases">
        <authorList>
            <person name="Shimkets L."/>
            <person name="Ferriera S."/>
            <person name="Johnson J."/>
            <person name="Kravitz S."/>
            <person name="Beeson K."/>
            <person name="Sutton G."/>
            <person name="Rogers Y.-H."/>
            <person name="Friedman R."/>
            <person name="Frazier M."/>
            <person name="Venter J.C."/>
        </authorList>
    </citation>
    <scope>NUCLEOTIDE SEQUENCE [LARGE SCALE GENOMIC DNA]</scope>
    <source>
        <strain evidence="8 9">SIR-1</strain>
    </source>
</reference>
<evidence type="ECO:0000256" key="5">
    <source>
        <dbReference type="RuleBase" id="RU003557"/>
    </source>
</evidence>
<evidence type="ECO:0000313" key="8">
    <source>
        <dbReference type="EMBL" id="EDM76516.1"/>
    </source>
</evidence>
<feature type="domain" description="Thiolase N-terminal" evidence="6">
    <location>
        <begin position="5"/>
        <end position="227"/>
    </location>
</feature>
<comment type="similarity">
    <text evidence="1 5">Belongs to the thiolase-like superfamily. Thiolase family.</text>
</comment>
<dbReference type="SUPFAM" id="SSF53901">
    <property type="entry name" value="Thiolase-like"/>
    <property type="match status" value="2"/>
</dbReference>
<dbReference type="RefSeq" id="WP_006974308.1">
    <property type="nucleotide sequence ID" value="NZ_ABCS01000063.1"/>
</dbReference>
<dbReference type="GO" id="GO:0003988">
    <property type="term" value="F:acetyl-CoA C-acyltransferase activity"/>
    <property type="evidence" value="ECO:0007669"/>
    <property type="project" value="UniProtKB-ARBA"/>
</dbReference>
<dbReference type="NCBIfam" id="TIGR01930">
    <property type="entry name" value="AcCoA-C-Actrans"/>
    <property type="match status" value="1"/>
</dbReference>